<keyword evidence="6 13" id="KW-0418">Kinase</keyword>
<feature type="region of interest" description="Disordered" evidence="9">
    <location>
        <begin position="1"/>
        <end position="22"/>
    </location>
</feature>
<dbReference type="PANTHER" id="PTHR24421:SF10">
    <property type="entry name" value="NITRATE_NITRITE SENSOR PROTEIN NARQ"/>
    <property type="match status" value="1"/>
</dbReference>
<dbReference type="InterPro" id="IPR011712">
    <property type="entry name" value="Sig_transdc_His_kin_sub3_dim/P"/>
</dbReference>
<keyword evidence="10" id="KW-1133">Transmembrane helix</keyword>
<protein>
    <recommendedName>
        <fullName evidence="2">histidine kinase</fullName>
        <ecNumber evidence="2">2.7.13.3</ecNumber>
    </recommendedName>
</protein>
<dbReference type="EMBL" id="JBHLZP010000004">
    <property type="protein sequence ID" value="MFB9830865.1"/>
    <property type="molecule type" value="Genomic_DNA"/>
</dbReference>
<evidence type="ECO:0000259" key="11">
    <source>
        <dbReference type="Pfam" id="PF02518"/>
    </source>
</evidence>
<evidence type="ECO:0000259" key="12">
    <source>
        <dbReference type="Pfam" id="PF07730"/>
    </source>
</evidence>
<keyword evidence="10" id="KW-0812">Transmembrane</keyword>
<dbReference type="InterPro" id="IPR036890">
    <property type="entry name" value="HATPase_C_sf"/>
</dbReference>
<dbReference type="SUPFAM" id="SSF55874">
    <property type="entry name" value="ATPase domain of HSP90 chaperone/DNA topoisomerase II/histidine kinase"/>
    <property type="match status" value="1"/>
</dbReference>
<comment type="caution">
    <text evidence="13">The sequence shown here is derived from an EMBL/GenBank/DDBJ whole genome shotgun (WGS) entry which is preliminary data.</text>
</comment>
<evidence type="ECO:0000256" key="6">
    <source>
        <dbReference type="ARBA" id="ARBA00022777"/>
    </source>
</evidence>
<evidence type="ECO:0000256" key="5">
    <source>
        <dbReference type="ARBA" id="ARBA00022741"/>
    </source>
</evidence>
<evidence type="ECO:0000256" key="8">
    <source>
        <dbReference type="ARBA" id="ARBA00023012"/>
    </source>
</evidence>
<evidence type="ECO:0000256" key="7">
    <source>
        <dbReference type="ARBA" id="ARBA00022840"/>
    </source>
</evidence>
<feature type="domain" description="Signal transduction histidine kinase subgroup 3 dimerisation and phosphoacceptor" evidence="12">
    <location>
        <begin position="207"/>
        <end position="275"/>
    </location>
</feature>
<dbReference type="EC" id="2.7.13.3" evidence="2"/>
<evidence type="ECO:0000256" key="1">
    <source>
        <dbReference type="ARBA" id="ARBA00000085"/>
    </source>
</evidence>
<keyword evidence="3" id="KW-0597">Phosphoprotein</keyword>
<sequence length="399" mass="42065">MDAEPDDTRPAGGPTDDAPAGPPARFADELIRPFVIGTLSVLTLIQFAERPPVRIAWLTWGFAVVAIAAGAATSVLPWRRLPGWTRTTLVSVFMAAGAVSFSLAKDTAAPGLVFLASVTAGEKLASRRAAFTIVGAGTVATATVNWVATALHLPHESPWWFSLTVGVPLYVGLARRERADALAASDLAARQSRRAAASEAREAALEERGRIAREIHDVLGHALSGIAVQLDMADALHAGGRDQDANEAVRRARALAVSGIGETRRAIHALREDTLPLPETIARIAHGSTAGFRLQGEPGEVRVEVAQAVIRTAQEAITNAHRHAPGAQVNLLLDYTDRLIRLTVTDTGTADPGARPDRSGSGMGLVGMRERAGLLGGTLYAGPAEPPAPGWTVRLELPR</sequence>
<evidence type="ECO:0000256" key="9">
    <source>
        <dbReference type="SAM" id="MobiDB-lite"/>
    </source>
</evidence>
<gene>
    <name evidence="13" type="ORF">ACFFNX_01500</name>
</gene>
<dbReference type="Pfam" id="PF02518">
    <property type="entry name" value="HATPase_c"/>
    <property type="match status" value="1"/>
</dbReference>
<dbReference type="Gene3D" id="1.20.5.1930">
    <property type="match status" value="1"/>
</dbReference>
<evidence type="ECO:0000256" key="2">
    <source>
        <dbReference type="ARBA" id="ARBA00012438"/>
    </source>
</evidence>
<dbReference type="GO" id="GO:0016301">
    <property type="term" value="F:kinase activity"/>
    <property type="evidence" value="ECO:0007669"/>
    <property type="project" value="UniProtKB-KW"/>
</dbReference>
<feature type="transmembrane region" description="Helical" evidence="10">
    <location>
        <begin position="55"/>
        <end position="78"/>
    </location>
</feature>
<keyword evidence="7" id="KW-0067">ATP-binding</keyword>
<evidence type="ECO:0000256" key="4">
    <source>
        <dbReference type="ARBA" id="ARBA00022679"/>
    </source>
</evidence>
<evidence type="ECO:0000313" key="13">
    <source>
        <dbReference type="EMBL" id="MFB9830865.1"/>
    </source>
</evidence>
<keyword evidence="10" id="KW-0472">Membrane</keyword>
<dbReference type="PANTHER" id="PTHR24421">
    <property type="entry name" value="NITRATE/NITRITE SENSOR PROTEIN NARX-RELATED"/>
    <property type="match status" value="1"/>
</dbReference>
<keyword evidence="4" id="KW-0808">Transferase</keyword>
<keyword evidence="8" id="KW-0902">Two-component regulatory system</keyword>
<dbReference type="InterPro" id="IPR050482">
    <property type="entry name" value="Sensor_HK_TwoCompSys"/>
</dbReference>
<dbReference type="Proteomes" id="UP001589627">
    <property type="component" value="Unassembled WGS sequence"/>
</dbReference>
<dbReference type="RefSeq" id="WP_378193810.1">
    <property type="nucleotide sequence ID" value="NZ_JBHLZP010000004.1"/>
</dbReference>
<reference evidence="13 14" key="1">
    <citation type="submission" date="2024-09" db="EMBL/GenBank/DDBJ databases">
        <authorList>
            <person name="Sun Q."/>
            <person name="Mori K."/>
        </authorList>
    </citation>
    <scope>NUCLEOTIDE SEQUENCE [LARGE SCALE GENOMIC DNA]</scope>
    <source>
        <strain evidence="13 14">TBRC 0563</strain>
    </source>
</reference>
<name>A0ABV5Y763_9ACTN</name>
<evidence type="ECO:0000256" key="3">
    <source>
        <dbReference type="ARBA" id="ARBA00022553"/>
    </source>
</evidence>
<comment type="catalytic activity">
    <reaction evidence="1">
        <text>ATP + protein L-histidine = ADP + protein N-phospho-L-histidine.</text>
        <dbReference type="EC" id="2.7.13.3"/>
    </reaction>
</comment>
<dbReference type="InterPro" id="IPR003594">
    <property type="entry name" value="HATPase_dom"/>
</dbReference>
<feature type="compositionally biased region" description="Low complexity" evidence="9">
    <location>
        <begin position="10"/>
        <end position="19"/>
    </location>
</feature>
<feature type="domain" description="Histidine kinase/HSP90-like ATPase" evidence="11">
    <location>
        <begin position="307"/>
        <end position="398"/>
    </location>
</feature>
<feature type="transmembrane region" description="Helical" evidence="10">
    <location>
        <begin position="129"/>
        <end position="151"/>
    </location>
</feature>
<evidence type="ECO:0000256" key="10">
    <source>
        <dbReference type="SAM" id="Phobius"/>
    </source>
</evidence>
<keyword evidence="5" id="KW-0547">Nucleotide-binding</keyword>
<accession>A0ABV5Y763</accession>
<evidence type="ECO:0000313" key="14">
    <source>
        <dbReference type="Proteomes" id="UP001589627"/>
    </source>
</evidence>
<keyword evidence="14" id="KW-1185">Reference proteome</keyword>
<proteinExistence type="predicted"/>
<organism evidence="13 14">
    <name type="scientific">Actinoallomurus acaciae</name>
    <dbReference type="NCBI Taxonomy" id="502577"/>
    <lineage>
        <taxon>Bacteria</taxon>
        <taxon>Bacillati</taxon>
        <taxon>Actinomycetota</taxon>
        <taxon>Actinomycetes</taxon>
        <taxon>Streptosporangiales</taxon>
        <taxon>Thermomonosporaceae</taxon>
        <taxon>Actinoallomurus</taxon>
    </lineage>
</organism>
<dbReference type="Gene3D" id="3.30.565.10">
    <property type="entry name" value="Histidine kinase-like ATPase, C-terminal domain"/>
    <property type="match status" value="1"/>
</dbReference>
<dbReference type="CDD" id="cd16917">
    <property type="entry name" value="HATPase_UhpB-NarQ-NarX-like"/>
    <property type="match status" value="1"/>
</dbReference>
<dbReference type="Pfam" id="PF07730">
    <property type="entry name" value="HisKA_3"/>
    <property type="match status" value="1"/>
</dbReference>